<accession>A0A6H9YLG0</accession>
<keyword evidence="2" id="KW-0732">Signal</keyword>
<evidence type="ECO:0000313" key="4">
    <source>
        <dbReference type="Proteomes" id="UP000468735"/>
    </source>
</evidence>
<dbReference type="Proteomes" id="UP000468735">
    <property type="component" value="Unassembled WGS sequence"/>
</dbReference>
<proteinExistence type="predicted"/>
<reference evidence="3 4" key="1">
    <citation type="submission" date="2019-09" db="EMBL/GenBank/DDBJ databases">
        <title>Actinomadura physcomitrii sp. nov., a novel actinomycete isolated from moss [Physcomitrium sphaericum (Ludw) Fuernr].</title>
        <authorList>
            <person name="Zhuang X."/>
            <person name="Liu C."/>
        </authorList>
    </citation>
    <scope>NUCLEOTIDE SEQUENCE [LARGE SCALE GENOMIC DNA]</scope>
    <source>
        <strain evidence="3 4">HMC1</strain>
    </source>
</reference>
<evidence type="ECO:0000256" key="2">
    <source>
        <dbReference type="SAM" id="SignalP"/>
    </source>
</evidence>
<keyword evidence="4" id="KW-1185">Reference proteome</keyword>
<comment type="caution">
    <text evidence="3">The sequence shown here is derived from an EMBL/GenBank/DDBJ whole genome shotgun (WGS) entry which is preliminary data.</text>
</comment>
<gene>
    <name evidence="3" type="ORF">F8566_24205</name>
</gene>
<feature type="region of interest" description="Disordered" evidence="1">
    <location>
        <begin position="172"/>
        <end position="217"/>
    </location>
</feature>
<protein>
    <submittedName>
        <fullName evidence="3">Uncharacterized protein</fullName>
    </submittedName>
</protein>
<evidence type="ECO:0000256" key="1">
    <source>
        <dbReference type="SAM" id="MobiDB-lite"/>
    </source>
</evidence>
<feature type="compositionally biased region" description="Polar residues" evidence="1">
    <location>
        <begin position="187"/>
        <end position="217"/>
    </location>
</feature>
<dbReference type="AlphaFoldDB" id="A0A6H9YLG0"/>
<dbReference type="RefSeq" id="WP_151563623.1">
    <property type="nucleotide sequence ID" value="NZ_WBMT01000011.1"/>
</dbReference>
<dbReference type="EMBL" id="WBMT01000011">
    <property type="protein sequence ID" value="KAB2346551.1"/>
    <property type="molecule type" value="Genomic_DNA"/>
</dbReference>
<feature type="signal peptide" evidence="2">
    <location>
        <begin position="1"/>
        <end position="28"/>
    </location>
</feature>
<evidence type="ECO:0000313" key="3">
    <source>
        <dbReference type="EMBL" id="KAB2346551.1"/>
    </source>
</evidence>
<organism evidence="3 4">
    <name type="scientific">Actinomadura rudentiformis</name>
    <dbReference type="NCBI Taxonomy" id="359158"/>
    <lineage>
        <taxon>Bacteria</taxon>
        <taxon>Bacillati</taxon>
        <taxon>Actinomycetota</taxon>
        <taxon>Actinomycetes</taxon>
        <taxon>Streptosporangiales</taxon>
        <taxon>Thermomonosporaceae</taxon>
        <taxon>Actinomadura</taxon>
    </lineage>
</organism>
<sequence>MTIKGWQRAVVIAGVSAASMSAATAAVADETPSVPSAAVNDVAPSASLAAAPQDGGGQKLPPGYFIYGTTLYNAQKKAVALPEGWAVNAGVIYDANGKVAAIAYKPSTGAATPLSGTAQAGEAKAAGGRCAERAESGNKSFLGGLVGGLFCLVGGVTHAVFGTEGLLGFEPAEPESELQVDPVAPQSVPQDDQGVPQTDASVSQTDQIEPQSELQLD</sequence>
<feature type="chain" id="PRO_5026037990" evidence="2">
    <location>
        <begin position="29"/>
        <end position="217"/>
    </location>
</feature>
<name>A0A6H9YLG0_9ACTN</name>